<accession>A0A672Z2D2</accession>
<proteinExistence type="predicted"/>
<reference evidence="2" key="3">
    <citation type="submission" date="2025-09" db="UniProtKB">
        <authorList>
            <consortium name="Ensembl"/>
        </authorList>
    </citation>
    <scope>IDENTIFICATION</scope>
</reference>
<reference evidence="2" key="1">
    <citation type="submission" date="2019-06" db="EMBL/GenBank/DDBJ databases">
        <authorList>
            <consortium name="Wellcome Sanger Institute Data Sharing"/>
        </authorList>
    </citation>
    <scope>NUCLEOTIDE SEQUENCE [LARGE SCALE GENOMIC DNA]</scope>
</reference>
<reference evidence="2" key="2">
    <citation type="submission" date="2025-08" db="UniProtKB">
        <authorList>
            <consortium name="Ensembl"/>
        </authorList>
    </citation>
    <scope>IDENTIFICATION</scope>
</reference>
<evidence type="ECO:0000313" key="3">
    <source>
        <dbReference type="Proteomes" id="UP000472271"/>
    </source>
</evidence>
<feature type="region of interest" description="Disordered" evidence="1">
    <location>
        <begin position="21"/>
        <end position="61"/>
    </location>
</feature>
<feature type="compositionally biased region" description="Basic and acidic residues" evidence="1">
    <location>
        <begin position="52"/>
        <end position="61"/>
    </location>
</feature>
<organism evidence="2 3">
    <name type="scientific">Sphaeramia orbicularis</name>
    <name type="common">orbiculate cardinalfish</name>
    <dbReference type="NCBI Taxonomy" id="375764"/>
    <lineage>
        <taxon>Eukaryota</taxon>
        <taxon>Metazoa</taxon>
        <taxon>Chordata</taxon>
        <taxon>Craniata</taxon>
        <taxon>Vertebrata</taxon>
        <taxon>Euteleostomi</taxon>
        <taxon>Actinopterygii</taxon>
        <taxon>Neopterygii</taxon>
        <taxon>Teleostei</taxon>
        <taxon>Neoteleostei</taxon>
        <taxon>Acanthomorphata</taxon>
        <taxon>Gobiaria</taxon>
        <taxon>Kurtiformes</taxon>
        <taxon>Apogonoidei</taxon>
        <taxon>Apogonidae</taxon>
        <taxon>Apogoninae</taxon>
        <taxon>Sphaeramia</taxon>
    </lineage>
</organism>
<feature type="compositionally biased region" description="Low complexity" evidence="1">
    <location>
        <begin position="27"/>
        <end position="44"/>
    </location>
</feature>
<dbReference type="AlphaFoldDB" id="A0A672Z2D2"/>
<evidence type="ECO:0000256" key="1">
    <source>
        <dbReference type="SAM" id="MobiDB-lite"/>
    </source>
</evidence>
<protein>
    <submittedName>
        <fullName evidence="2">Uncharacterized protein</fullName>
    </submittedName>
</protein>
<sequence>MVDPVFLNKPPLFFLQTVNGVSGSHISTPKSNKSSTPSPTSPRTPEIDELESVMRHHVQSD</sequence>
<dbReference type="Proteomes" id="UP000472271">
    <property type="component" value="Chromosome 1"/>
</dbReference>
<dbReference type="InParanoid" id="A0A672Z2D2"/>
<evidence type="ECO:0000313" key="2">
    <source>
        <dbReference type="Ensembl" id="ENSSORP00005010767.1"/>
    </source>
</evidence>
<keyword evidence="3" id="KW-1185">Reference proteome</keyword>
<dbReference type="Ensembl" id="ENSSORT00005011138.1">
    <property type="protein sequence ID" value="ENSSORP00005010767.1"/>
    <property type="gene ID" value="ENSSORG00005005842.1"/>
</dbReference>
<name>A0A672Z2D2_9TELE</name>